<reference evidence="2 3" key="1">
    <citation type="submission" date="2020-08" db="EMBL/GenBank/DDBJ databases">
        <title>The Agave Microbiome: Exploring the role of microbial communities in plant adaptations to desert environments.</title>
        <authorList>
            <person name="Partida-Martinez L.P."/>
        </authorList>
    </citation>
    <scope>NUCLEOTIDE SEQUENCE [LARGE SCALE GENOMIC DNA]</scope>
    <source>
        <strain evidence="2 3">AT2.18</strain>
    </source>
</reference>
<dbReference type="RefSeq" id="WP_183465867.1">
    <property type="nucleotide sequence ID" value="NZ_JACHVU010000001.1"/>
</dbReference>
<dbReference type="AlphaFoldDB" id="A0A839Q0V2"/>
<dbReference type="EMBL" id="JACHVU010000001">
    <property type="protein sequence ID" value="MBB2988584.1"/>
    <property type="molecule type" value="Genomic_DNA"/>
</dbReference>
<dbReference type="PANTHER" id="PTHR40057">
    <property type="entry name" value="SLR1162 PROTEIN"/>
    <property type="match status" value="1"/>
</dbReference>
<dbReference type="Proteomes" id="UP000550501">
    <property type="component" value="Unassembled WGS sequence"/>
</dbReference>
<dbReference type="Gene3D" id="3.30.70.100">
    <property type="match status" value="1"/>
</dbReference>
<sequence>MTRDTRPDAGTTLTAVTVFHRRGDTAAFDTWAQDLLGSARSAPGHLGGRVSVHDAPTLDWAVAVDFSDEDAMHSWLDSPQRAHVLESGQELGYWRSSAELILSGDCPASPGVGVFRHTVAVGSDQEFQRSQAQLAAVAAGLPGYEGTTLLPADRSGDWASIVRFRTGRQLSGWMRSAERTDALSRLRSTLSRDFSAVSNTTPFGTTVRVEDGQTLMTPNWKSAMLVLLVLYPTVMLLSRFLGPVLGDIGAPPWLSLWISQIVSVTAMQWWLMRAASRPFRRWLDPVDGAGARVSAIGAAVIVAGYGVTLLVFALVRELQFWDYSG</sequence>
<comment type="caution">
    <text evidence="2">The sequence shown here is derived from an EMBL/GenBank/DDBJ whole genome shotgun (WGS) entry which is preliminary data.</text>
</comment>
<keyword evidence="1" id="KW-0472">Membrane</keyword>
<name>A0A839Q0V2_MYCIR</name>
<dbReference type="SUPFAM" id="SSF54909">
    <property type="entry name" value="Dimeric alpha+beta barrel"/>
    <property type="match status" value="2"/>
</dbReference>
<keyword evidence="1" id="KW-0812">Transmembrane</keyword>
<accession>A0A839Q0V2</accession>
<gene>
    <name evidence="2" type="ORF">FHR72_000041</name>
</gene>
<dbReference type="PANTHER" id="PTHR40057:SF1">
    <property type="entry name" value="SLR1162 PROTEIN"/>
    <property type="match status" value="1"/>
</dbReference>
<evidence type="ECO:0000313" key="3">
    <source>
        <dbReference type="Proteomes" id="UP000550501"/>
    </source>
</evidence>
<protein>
    <recommendedName>
        <fullName evidence="4">Antibiotic biosynthesis monooxygenase</fullName>
    </recommendedName>
</protein>
<evidence type="ECO:0000313" key="2">
    <source>
        <dbReference type="EMBL" id="MBB2988584.1"/>
    </source>
</evidence>
<keyword evidence="3" id="KW-1185">Reference proteome</keyword>
<proteinExistence type="predicted"/>
<organism evidence="2 3">
    <name type="scientific">Mycolicibacterium iranicum</name>
    <name type="common">Mycobacterium iranicum</name>
    <dbReference type="NCBI Taxonomy" id="912594"/>
    <lineage>
        <taxon>Bacteria</taxon>
        <taxon>Bacillati</taxon>
        <taxon>Actinomycetota</taxon>
        <taxon>Actinomycetes</taxon>
        <taxon>Mycobacteriales</taxon>
        <taxon>Mycobacteriaceae</taxon>
        <taxon>Mycolicibacterium</taxon>
    </lineage>
</organism>
<dbReference type="InterPro" id="IPR038762">
    <property type="entry name" value="ABM_predict"/>
</dbReference>
<feature type="transmembrane region" description="Helical" evidence="1">
    <location>
        <begin position="253"/>
        <end position="272"/>
    </location>
</feature>
<keyword evidence="1" id="KW-1133">Transmembrane helix</keyword>
<evidence type="ECO:0008006" key="4">
    <source>
        <dbReference type="Google" id="ProtNLM"/>
    </source>
</evidence>
<dbReference type="InterPro" id="IPR011008">
    <property type="entry name" value="Dimeric_a/b-barrel"/>
</dbReference>
<feature type="transmembrane region" description="Helical" evidence="1">
    <location>
        <begin position="223"/>
        <end position="241"/>
    </location>
</feature>
<feature type="transmembrane region" description="Helical" evidence="1">
    <location>
        <begin position="293"/>
        <end position="315"/>
    </location>
</feature>
<evidence type="ECO:0000256" key="1">
    <source>
        <dbReference type="SAM" id="Phobius"/>
    </source>
</evidence>